<gene>
    <name evidence="2" type="ORF">ES724_14570</name>
</gene>
<sequence length="98" mass="11265">MRFYLYILHSRQLNKYYVGHTSNIEERLKSHLYNHLGFTSKAKDGSSQKLVGFRDYAKIVVSLNRKKSTFLTPLNCALKALIFALNDSAEALVLRLSK</sequence>
<feature type="domain" description="GIY-YIG" evidence="1">
    <location>
        <begin position="1"/>
        <end position="98"/>
    </location>
</feature>
<dbReference type="SUPFAM" id="SSF82771">
    <property type="entry name" value="GIY-YIG endonuclease"/>
    <property type="match status" value="1"/>
</dbReference>
<dbReference type="Pfam" id="PF01541">
    <property type="entry name" value="GIY-YIG"/>
    <property type="match status" value="1"/>
</dbReference>
<accession>A0A5C6ZPT7</accession>
<dbReference type="OrthoDB" id="1203060at2"/>
<dbReference type="Proteomes" id="UP000321367">
    <property type="component" value="Unassembled WGS sequence"/>
</dbReference>
<protein>
    <recommendedName>
        <fullName evidence="1">GIY-YIG domain-containing protein</fullName>
    </recommendedName>
</protein>
<evidence type="ECO:0000313" key="3">
    <source>
        <dbReference type="Proteomes" id="UP000321367"/>
    </source>
</evidence>
<comment type="caution">
    <text evidence="2">The sequence shown here is derived from an EMBL/GenBank/DDBJ whole genome shotgun (WGS) entry which is preliminary data.</text>
</comment>
<organism evidence="2 3">
    <name type="scientific">Gillisia hiemivivida</name>
    <dbReference type="NCBI Taxonomy" id="291190"/>
    <lineage>
        <taxon>Bacteria</taxon>
        <taxon>Pseudomonadati</taxon>
        <taxon>Bacteroidota</taxon>
        <taxon>Flavobacteriia</taxon>
        <taxon>Flavobacteriales</taxon>
        <taxon>Flavobacteriaceae</taxon>
        <taxon>Gillisia</taxon>
    </lineage>
</organism>
<evidence type="ECO:0000313" key="2">
    <source>
        <dbReference type="EMBL" id="TXD92232.1"/>
    </source>
</evidence>
<dbReference type="Gene3D" id="3.40.1440.10">
    <property type="entry name" value="GIY-YIG endonuclease"/>
    <property type="match status" value="1"/>
</dbReference>
<name>A0A5C6ZPT7_9FLAO</name>
<dbReference type="InterPro" id="IPR000305">
    <property type="entry name" value="GIY-YIG_endonuc"/>
</dbReference>
<dbReference type="PROSITE" id="PS50164">
    <property type="entry name" value="GIY_YIG"/>
    <property type="match status" value="1"/>
</dbReference>
<dbReference type="AlphaFoldDB" id="A0A5C6ZPT7"/>
<dbReference type="EMBL" id="VORY01000024">
    <property type="protein sequence ID" value="TXD92232.1"/>
    <property type="molecule type" value="Genomic_DNA"/>
</dbReference>
<evidence type="ECO:0000259" key="1">
    <source>
        <dbReference type="PROSITE" id="PS50164"/>
    </source>
</evidence>
<keyword evidence="3" id="KW-1185">Reference proteome</keyword>
<reference evidence="2 3" key="1">
    <citation type="submission" date="2019-08" db="EMBL/GenBank/DDBJ databases">
        <title>Genome sequence of Gillisia hiemivivida IC154 (type strain).</title>
        <authorList>
            <person name="Bowman J.P."/>
        </authorList>
    </citation>
    <scope>NUCLEOTIDE SEQUENCE [LARGE SCALE GENOMIC DNA]</scope>
    <source>
        <strain evidence="2 3">IC154</strain>
    </source>
</reference>
<proteinExistence type="predicted"/>
<dbReference type="InterPro" id="IPR035901">
    <property type="entry name" value="GIY-YIG_endonuc_sf"/>
</dbReference>